<evidence type="ECO:0000313" key="5">
    <source>
        <dbReference type="EMBL" id="THU41348.1"/>
    </source>
</evidence>
<evidence type="ECO:0000256" key="3">
    <source>
        <dbReference type="PROSITE-ProRule" id="PRU00169"/>
    </source>
</evidence>
<dbReference type="EMBL" id="STFF01000001">
    <property type="protein sequence ID" value="THU41348.1"/>
    <property type="molecule type" value="Genomic_DNA"/>
</dbReference>
<dbReference type="Proteomes" id="UP000306918">
    <property type="component" value="Unassembled WGS sequence"/>
</dbReference>
<sequence length="65" mass="7508">MDGYNATQHIRDFNDEIPIIALTASASADILQRTREFGMTDYLAKPFKPGELYEMIYKYSRKLTS</sequence>
<dbReference type="OrthoDB" id="9796457at2"/>
<name>A0A4S8HZR8_9BACT</name>
<keyword evidence="1" id="KW-0597">Phosphoprotein</keyword>
<evidence type="ECO:0000256" key="2">
    <source>
        <dbReference type="ARBA" id="ARBA00023012"/>
    </source>
</evidence>
<keyword evidence="6" id="KW-1185">Reference proteome</keyword>
<dbReference type="PANTHER" id="PTHR45339:SF1">
    <property type="entry name" value="HYBRID SIGNAL TRANSDUCTION HISTIDINE KINASE J"/>
    <property type="match status" value="1"/>
</dbReference>
<comment type="caution">
    <text evidence="3">Lacks conserved residue(s) required for the propagation of feature annotation.</text>
</comment>
<dbReference type="RefSeq" id="WP_136575838.1">
    <property type="nucleotide sequence ID" value="NZ_STFF01000001.1"/>
</dbReference>
<dbReference type="Pfam" id="PF00072">
    <property type="entry name" value="Response_reg"/>
    <property type="match status" value="1"/>
</dbReference>
<gene>
    <name evidence="5" type="ORF">FAM09_04360</name>
</gene>
<proteinExistence type="predicted"/>
<dbReference type="PROSITE" id="PS50110">
    <property type="entry name" value="RESPONSE_REGULATORY"/>
    <property type="match status" value="1"/>
</dbReference>
<dbReference type="PANTHER" id="PTHR45339">
    <property type="entry name" value="HYBRID SIGNAL TRANSDUCTION HISTIDINE KINASE J"/>
    <property type="match status" value="1"/>
</dbReference>
<dbReference type="SUPFAM" id="SSF52172">
    <property type="entry name" value="CheY-like"/>
    <property type="match status" value="1"/>
</dbReference>
<dbReference type="AlphaFoldDB" id="A0A4S8HZR8"/>
<dbReference type="CDD" id="cd17546">
    <property type="entry name" value="REC_hyHK_CKI1_RcsC-like"/>
    <property type="match status" value="1"/>
</dbReference>
<keyword evidence="2" id="KW-0902">Two-component regulatory system</keyword>
<evidence type="ECO:0000259" key="4">
    <source>
        <dbReference type="PROSITE" id="PS50110"/>
    </source>
</evidence>
<dbReference type="InterPro" id="IPR001789">
    <property type="entry name" value="Sig_transdc_resp-reg_receiver"/>
</dbReference>
<protein>
    <submittedName>
        <fullName evidence="5">Response regulator</fullName>
    </submittedName>
</protein>
<evidence type="ECO:0000256" key="1">
    <source>
        <dbReference type="ARBA" id="ARBA00022553"/>
    </source>
</evidence>
<organism evidence="5 6">
    <name type="scientific">Niastella caeni</name>
    <dbReference type="NCBI Taxonomy" id="2569763"/>
    <lineage>
        <taxon>Bacteria</taxon>
        <taxon>Pseudomonadati</taxon>
        <taxon>Bacteroidota</taxon>
        <taxon>Chitinophagia</taxon>
        <taxon>Chitinophagales</taxon>
        <taxon>Chitinophagaceae</taxon>
        <taxon>Niastella</taxon>
    </lineage>
</organism>
<dbReference type="InterPro" id="IPR011006">
    <property type="entry name" value="CheY-like_superfamily"/>
</dbReference>
<evidence type="ECO:0000313" key="6">
    <source>
        <dbReference type="Proteomes" id="UP000306918"/>
    </source>
</evidence>
<accession>A0A4S8HZR8</accession>
<comment type="caution">
    <text evidence="5">The sequence shown here is derived from an EMBL/GenBank/DDBJ whole genome shotgun (WGS) entry which is preliminary data.</text>
</comment>
<dbReference type="GO" id="GO:0000160">
    <property type="term" value="P:phosphorelay signal transduction system"/>
    <property type="evidence" value="ECO:0007669"/>
    <property type="project" value="UniProtKB-KW"/>
</dbReference>
<reference evidence="5 6" key="1">
    <citation type="submission" date="2019-04" db="EMBL/GenBank/DDBJ databases">
        <title>Niastella caeni sp. nov., isolated from activated sludge.</title>
        <authorList>
            <person name="Sheng M."/>
        </authorList>
    </citation>
    <scope>NUCLEOTIDE SEQUENCE [LARGE SCALE GENOMIC DNA]</scope>
    <source>
        <strain evidence="5 6">HX-2-15</strain>
    </source>
</reference>
<dbReference type="Gene3D" id="3.40.50.2300">
    <property type="match status" value="1"/>
</dbReference>
<feature type="domain" description="Response regulatory" evidence="4">
    <location>
        <begin position="1"/>
        <end position="60"/>
    </location>
</feature>